<accession>A0AAN6SDC9</accession>
<evidence type="ECO:0000256" key="1">
    <source>
        <dbReference type="SAM" id="MobiDB-lite"/>
    </source>
</evidence>
<gene>
    <name evidence="2" type="ORF">QBC32DRAFT_266740</name>
</gene>
<evidence type="ECO:0000313" key="2">
    <source>
        <dbReference type="EMBL" id="KAK3949445.1"/>
    </source>
</evidence>
<proteinExistence type="predicted"/>
<sequence>MVVSPFGSPVLHSAIVSCRHMPRGGPRTTKDYEPQTGTTALRTAAKTAPRPPTRWATSQKIPTGITDQSKARTSLVLSLPWSLASLPCTFRRRSHRLRNMYCISNT</sequence>
<feature type="region of interest" description="Disordered" evidence="1">
    <location>
        <begin position="43"/>
        <end position="67"/>
    </location>
</feature>
<reference evidence="2" key="1">
    <citation type="journal article" date="2023" name="Mol. Phylogenet. Evol.">
        <title>Genome-scale phylogeny and comparative genomics of the fungal order Sordariales.</title>
        <authorList>
            <person name="Hensen N."/>
            <person name="Bonometti L."/>
            <person name="Westerberg I."/>
            <person name="Brannstrom I.O."/>
            <person name="Guillou S."/>
            <person name="Cros-Aarteil S."/>
            <person name="Calhoun S."/>
            <person name="Haridas S."/>
            <person name="Kuo A."/>
            <person name="Mondo S."/>
            <person name="Pangilinan J."/>
            <person name="Riley R."/>
            <person name="LaButti K."/>
            <person name="Andreopoulos B."/>
            <person name="Lipzen A."/>
            <person name="Chen C."/>
            <person name="Yan M."/>
            <person name="Daum C."/>
            <person name="Ng V."/>
            <person name="Clum A."/>
            <person name="Steindorff A."/>
            <person name="Ohm R.A."/>
            <person name="Martin F."/>
            <person name="Silar P."/>
            <person name="Natvig D.O."/>
            <person name="Lalanne C."/>
            <person name="Gautier V."/>
            <person name="Ament-Velasquez S.L."/>
            <person name="Kruys A."/>
            <person name="Hutchinson M.I."/>
            <person name="Powell A.J."/>
            <person name="Barry K."/>
            <person name="Miller A.N."/>
            <person name="Grigoriev I.V."/>
            <person name="Debuchy R."/>
            <person name="Gladieux P."/>
            <person name="Hiltunen Thoren M."/>
            <person name="Johannesson H."/>
        </authorList>
    </citation>
    <scope>NUCLEOTIDE SEQUENCE</scope>
    <source>
        <strain evidence="2">CBS 626.80</strain>
    </source>
</reference>
<dbReference type="EMBL" id="MU859214">
    <property type="protein sequence ID" value="KAK3949445.1"/>
    <property type="molecule type" value="Genomic_DNA"/>
</dbReference>
<organism evidence="2 3">
    <name type="scientific">Pseudoneurospora amorphoporcata</name>
    <dbReference type="NCBI Taxonomy" id="241081"/>
    <lineage>
        <taxon>Eukaryota</taxon>
        <taxon>Fungi</taxon>
        <taxon>Dikarya</taxon>
        <taxon>Ascomycota</taxon>
        <taxon>Pezizomycotina</taxon>
        <taxon>Sordariomycetes</taxon>
        <taxon>Sordariomycetidae</taxon>
        <taxon>Sordariales</taxon>
        <taxon>Sordariaceae</taxon>
        <taxon>Pseudoneurospora</taxon>
    </lineage>
</organism>
<name>A0AAN6SDC9_9PEZI</name>
<evidence type="ECO:0000313" key="3">
    <source>
        <dbReference type="Proteomes" id="UP001303222"/>
    </source>
</evidence>
<reference evidence="2" key="2">
    <citation type="submission" date="2023-06" db="EMBL/GenBank/DDBJ databases">
        <authorList>
            <consortium name="Lawrence Berkeley National Laboratory"/>
            <person name="Mondo S.J."/>
            <person name="Hensen N."/>
            <person name="Bonometti L."/>
            <person name="Westerberg I."/>
            <person name="Brannstrom I.O."/>
            <person name="Guillou S."/>
            <person name="Cros-Aarteil S."/>
            <person name="Calhoun S."/>
            <person name="Haridas S."/>
            <person name="Kuo A."/>
            <person name="Pangilinan J."/>
            <person name="Riley R."/>
            <person name="Labutti K."/>
            <person name="Andreopoulos B."/>
            <person name="Lipzen A."/>
            <person name="Chen C."/>
            <person name="Yanf M."/>
            <person name="Daum C."/>
            <person name="Ng V."/>
            <person name="Clum A."/>
            <person name="Steindorff A."/>
            <person name="Ohm R."/>
            <person name="Martin F."/>
            <person name="Silar P."/>
            <person name="Natvig D."/>
            <person name="Lalanne C."/>
            <person name="Gautier V."/>
            <person name="Ament-Velasquez S.L."/>
            <person name="Kruys A."/>
            <person name="Hutchinson M.I."/>
            <person name="Powell A.J."/>
            <person name="Barry K."/>
            <person name="Miller A.N."/>
            <person name="Grigoriev I.V."/>
            <person name="Debuchy R."/>
            <person name="Gladieux P."/>
            <person name="Thoren M.H."/>
            <person name="Johannesson H."/>
        </authorList>
    </citation>
    <scope>NUCLEOTIDE SEQUENCE</scope>
    <source>
        <strain evidence="2">CBS 626.80</strain>
    </source>
</reference>
<keyword evidence="3" id="KW-1185">Reference proteome</keyword>
<comment type="caution">
    <text evidence="2">The sequence shown here is derived from an EMBL/GenBank/DDBJ whole genome shotgun (WGS) entry which is preliminary data.</text>
</comment>
<dbReference type="Proteomes" id="UP001303222">
    <property type="component" value="Unassembled WGS sequence"/>
</dbReference>
<feature type="compositionally biased region" description="Polar residues" evidence="1">
    <location>
        <begin position="55"/>
        <end position="67"/>
    </location>
</feature>
<protein>
    <submittedName>
        <fullName evidence="2">Uncharacterized protein</fullName>
    </submittedName>
</protein>
<dbReference type="AlphaFoldDB" id="A0AAN6SDC9"/>